<name>A0A940IBW3_9PROT</name>
<protein>
    <submittedName>
        <fullName evidence="2">Uncharacterized protein</fullName>
    </submittedName>
</protein>
<evidence type="ECO:0000313" key="2">
    <source>
        <dbReference type="EMBL" id="MBO8407655.1"/>
    </source>
</evidence>
<comment type="caution">
    <text evidence="2">The sequence shown here is derived from an EMBL/GenBank/DDBJ whole genome shotgun (WGS) entry which is preliminary data.</text>
</comment>
<feature type="compositionally biased region" description="Low complexity" evidence="1">
    <location>
        <begin position="1"/>
        <end position="11"/>
    </location>
</feature>
<proteinExistence type="predicted"/>
<evidence type="ECO:0000256" key="1">
    <source>
        <dbReference type="SAM" id="MobiDB-lite"/>
    </source>
</evidence>
<dbReference type="Proteomes" id="UP000721442">
    <property type="component" value="Unassembled WGS sequence"/>
</dbReference>
<organism evidence="2 3">
    <name type="scientific">Candidatus Enterousia excrementavium</name>
    <dbReference type="NCBI Taxonomy" id="2840789"/>
    <lineage>
        <taxon>Bacteria</taxon>
        <taxon>Pseudomonadati</taxon>
        <taxon>Pseudomonadota</taxon>
        <taxon>Alphaproteobacteria</taxon>
        <taxon>Candidatus Enterousia</taxon>
    </lineage>
</organism>
<dbReference type="EMBL" id="JADINE010000052">
    <property type="protein sequence ID" value="MBO8407655.1"/>
    <property type="molecule type" value="Genomic_DNA"/>
</dbReference>
<feature type="region of interest" description="Disordered" evidence="1">
    <location>
        <begin position="1"/>
        <end position="23"/>
    </location>
</feature>
<gene>
    <name evidence="2" type="ORF">IAC77_04330</name>
</gene>
<accession>A0A940IBW3</accession>
<sequence length="215" mass="23916">MKAKTPQTTKKSNSKKSQKMSLEEMVARVDASKKVNPLDLSSDQDLSIALMNLISLEEHFFFSGAKTQKTGFYDLINTVRDMRKELMARIVKKSSAENGEVWCISKHLLAASMRVMEVGTKALSAGNTNDAYDLFDKSYELYSLFWGINMGLIDLTGVKKVAPDVYEKCATDTEKAPAATNKKKNKKAAADVTESRSVVRRLGNWVKNAVNCCIE</sequence>
<dbReference type="AlphaFoldDB" id="A0A940IBW3"/>
<evidence type="ECO:0000313" key="3">
    <source>
        <dbReference type="Proteomes" id="UP000721442"/>
    </source>
</evidence>
<reference evidence="2" key="1">
    <citation type="submission" date="2020-10" db="EMBL/GenBank/DDBJ databases">
        <authorList>
            <person name="Gilroy R."/>
        </authorList>
    </citation>
    <scope>NUCLEOTIDE SEQUENCE</scope>
    <source>
        <strain evidence="2">B1-16210</strain>
    </source>
</reference>
<reference evidence="2" key="2">
    <citation type="journal article" date="2021" name="PeerJ">
        <title>Extensive microbial diversity within the chicken gut microbiome revealed by metagenomics and culture.</title>
        <authorList>
            <person name="Gilroy R."/>
            <person name="Ravi A."/>
            <person name="Getino M."/>
            <person name="Pursley I."/>
            <person name="Horton D.L."/>
            <person name="Alikhan N.F."/>
            <person name="Baker D."/>
            <person name="Gharbi K."/>
            <person name="Hall N."/>
            <person name="Watson M."/>
            <person name="Adriaenssens E.M."/>
            <person name="Foster-Nyarko E."/>
            <person name="Jarju S."/>
            <person name="Secka A."/>
            <person name="Antonio M."/>
            <person name="Oren A."/>
            <person name="Chaudhuri R.R."/>
            <person name="La Ragione R."/>
            <person name="Hildebrand F."/>
            <person name="Pallen M.J."/>
        </authorList>
    </citation>
    <scope>NUCLEOTIDE SEQUENCE</scope>
    <source>
        <strain evidence="2">B1-16210</strain>
    </source>
</reference>